<feature type="signal peptide" evidence="1">
    <location>
        <begin position="1"/>
        <end position="21"/>
    </location>
</feature>
<gene>
    <name evidence="2" type="primary">ompC_10</name>
    <name evidence="2" type="ORF">NCTC12965_04727</name>
</gene>
<proteinExistence type="predicted"/>
<feature type="chain" id="PRO_5020270788" evidence="1">
    <location>
        <begin position="22"/>
        <end position="45"/>
    </location>
</feature>
<name>A0A4U9V5F8_SERFO</name>
<dbReference type="AlphaFoldDB" id="A0A4U9V5F8"/>
<protein>
    <submittedName>
        <fullName evidence="2">Porin OmpC</fullName>
    </submittedName>
</protein>
<keyword evidence="1" id="KW-0732">Signal</keyword>
<reference evidence="2" key="1">
    <citation type="submission" date="2019-05" db="EMBL/GenBank/DDBJ databases">
        <authorList>
            <consortium name="Pathogen Informatics"/>
        </authorList>
    </citation>
    <scope>NUCLEOTIDE SEQUENCE [LARGE SCALE GENOMIC DNA]</scope>
    <source>
        <strain evidence="2">NCTC12965</strain>
    </source>
</reference>
<accession>A0A4U9V5F8</accession>
<organism evidence="2">
    <name type="scientific">Serratia fonticola</name>
    <dbReference type="NCBI Taxonomy" id="47917"/>
    <lineage>
        <taxon>Bacteria</taxon>
        <taxon>Pseudomonadati</taxon>
        <taxon>Pseudomonadota</taxon>
        <taxon>Gammaproteobacteria</taxon>
        <taxon>Enterobacterales</taxon>
        <taxon>Yersiniaceae</taxon>
        <taxon>Serratia</taxon>
    </lineage>
</organism>
<dbReference type="EMBL" id="CABEEZ010000102">
    <property type="protein sequence ID" value="VTR41795.1"/>
    <property type="molecule type" value="Genomic_DNA"/>
</dbReference>
<sequence length="45" mass="4806">MKLRVLSLMVPALLMVGNAGAAEIYNKDGNKLDLYGLVDGPALFL</sequence>
<evidence type="ECO:0000313" key="2">
    <source>
        <dbReference type="EMBL" id="VTR41795.1"/>
    </source>
</evidence>
<evidence type="ECO:0000256" key="1">
    <source>
        <dbReference type="SAM" id="SignalP"/>
    </source>
</evidence>